<evidence type="ECO:0000256" key="1">
    <source>
        <dbReference type="ARBA" id="ARBA00002403"/>
    </source>
</evidence>
<dbReference type="Proteomes" id="UP001501940">
    <property type="component" value="Chromosome 4"/>
</dbReference>
<dbReference type="OMA" id="HREESGM"/>
<evidence type="ECO:0000256" key="2">
    <source>
        <dbReference type="ARBA" id="ARBA00020697"/>
    </source>
</evidence>
<evidence type="ECO:0000259" key="4">
    <source>
        <dbReference type="Pfam" id="PF15063"/>
    </source>
</evidence>
<sequence>MRSDVGTHKRLSERTRFSGYSHGNWKFSSRHSRKSGRSNIFTGVNLHQLQRLFRTAGDRNAEHREESGMEREDEAGLAQALVGLRVRARNKAGIRVEGHREHKWLRASGYVR</sequence>
<organism evidence="5 6">
    <name type="scientific">Amphiprion ocellaris</name>
    <name type="common">Clown anemonefish</name>
    <dbReference type="NCBI Taxonomy" id="80972"/>
    <lineage>
        <taxon>Eukaryota</taxon>
        <taxon>Metazoa</taxon>
        <taxon>Chordata</taxon>
        <taxon>Craniata</taxon>
        <taxon>Vertebrata</taxon>
        <taxon>Euteleostomi</taxon>
        <taxon>Actinopterygii</taxon>
        <taxon>Neopterygii</taxon>
        <taxon>Teleostei</taxon>
        <taxon>Neoteleostei</taxon>
        <taxon>Acanthomorphata</taxon>
        <taxon>Ovalentaria</taxon>
        <taxon>Pomacentridae</taxon>
        <taxon>Amphiprion</taxon>
    </lineage>
</organism>
<reference evidence="5" key="2">
    <citation type="submission" date="2025-08" db="UniProtKB">
        <authorList>
            <consortium name="Ensembl"/>
        </authorList>
    </citation>
    <scope>IDENTIFICATION</scope>
</reference>
<dbReference type="InterPro" id="IPR039579">
    <property type="entry name" value="AVPI1"/>
</dbReference>
<proteinExistence type="predicted"/>
<keyword evidence="3" id="KW-0131">Cell cycle</keyword>
<feature type="domain" description="Arginine vasopressin-induced protein 1/transcriptional and immune response regulator" evidence="4">
    <location>
        <begin position="25"/>
        <end position="85"/>
    </location>
</feature>
<accession>A0A3Q1B004</accession>
<dbReference type="AlphaFoldDB" id="A0A3Q1B004"/>
<dbReference type="Ensembl" id="ENSAOCT00000003470.2">
    <property type="protein sequence ID" value="ENSAOCP00000007080.2"/>
    <property type="gene ID" value="ENSAOCG00000010799.2"/>
</dbReference>
<dbReference type="InterPro" id="IPR020282">
    <property type="entry name" value="Avpi1/C8orf4_dom"/>
</dbReference>
<evidence type="ECO:0000313" key="6">
    <source>
        <dbReference type="Proteomes" id="UP001501940"/>
    </source>
</evidence>
<comment type="function">
    <text evidence="1">May be involved in MAP kinase activation, epithelial sodium channel (ENaC) down-regulation and cell cycling.</text>
</comment>
<dbReference type="STRING" id="80972.ENSAOCP00000007080"/>
<reference evidence="5 6" key="1">
    <citation type="submission" date="2022-01" db="EMBL/GenBank/DDBJ databases">
        <title>A chromosome-scale genome assembly of the false clownfish, Amphiprion ocellaris.</title>
        <authorList>
            <person name="Ryu T."/>
        </authorList>
    </citation>
    <scope>NUCLEOTIDE SEQUENCE [LARGE SCALE GENOMIC DNA]</scope>
</reference>
<name>A0A3Q1B004_AMPOC</name>
<dbReference type="Pfam" id="PF15063">
    <property type="entry name" value="TC1"/>
    <property type="match status" value="1"/>
</dbReference>
<evidence type="ECO:0000256" key="3">
    <source>
        <dbReference type="ARBA" id="ARBA00023306"/>
    </source>
</evidence>
<reference evidence="5" key="3">
    <citation type="submission" date="2025-09" db="UniProtKB">
        <authorList>
            <consortium name="Ensembl"/>
        </authorList>
    </citation>
    <scope>IDENTIFICATION</scope>
</reference>
<dbReference type="GeneTree" id="ENSGT01030000234958"/>
<keyword evidence="6" id="KW-1185">Reference proteome</keyword>
<dbReference type="PANTHER" id="PTHR14350">
    <property type="entry name" value="ARGININE VASOPRESSIN-INDUCED PROTEIN 1"/>
    <property type="match status" value="1"/>
</dbReference>
<protein>
    <recommendedName>
        <fullName evidence="2">Arginine vasopressin-induced protein 1</fullName>
    </recommendedName>
</protein>
<evidence type="ECO:0000313" key="5">
    <source>
        <dbReference type="Ensembl" id="ENSAOCP00000007080.2"/>
    </source>
</evidence>